<evidence type="ECO:0000256" key="1">
    <source>
        <dbReference type="SAM" id="MobiDB-lite"/>
    </source>
</evidence>
<organism evidence="3 4">
    <name type="scientific">Podospora aff. communis PSN243</name>
    <dbReference type="NCBI Taxonomy" id="3040156"/>
    <lineage>
        <taxon>Eukaryota</taxon>
        <taxon>Fungi</taxon>
        <taxon>Dikarya</taxon>
        <taxon>Ascomycota</taxon>
        <taxon>Pezizomycotina</taxon>
        <taxon>Sordariomycetes</taxon>
        <taxon>Sordariomycetidae</taxon>
        <taxon>Sordariales</taxon>
        <taxon>Podosporaceae</taxon>
        <taxon>Podospora</taxon>
    </lineage>
</organism>
<evidence type="ECO:0000313" key="4">
    <source>
        <dbReference type="Proteomes" id="UP001321760"/>
    </source>
</evidence>
<name>A0AAV9GHF4_9PEZI</name>
<keyword evidence="4" id="KW-1185">Reference proteome</keyword>
<feature type="signal peptide" evidence="2">
    <location>
        <begin position="1"/>
        <end position="15"/>
    </location>
</feature>
<evidence type="ECO:0008006" key="5">
    <source>
        <dbReference type="Google" id="ProtNLM"/>
    </source>
</evidence>
<accession>A0AAV9GHF4</accession>
<feature type="chain" id="PRO_5043653580" description="Secreted protein" evidence="2">
    <location>
        <begin position="16"/>
        <end position="101"/>
    </location>
</feature>
<protein>
    <recommendedName>
        <fullName evidence="5">Secreted protein</fullName>
    </recommendedName>
</protein>
<evidence type="ECO:0000313" key="3">
    <source>
        <dbReference type="EMBL" id="KAK4448189.1"/>
    </source>
</evidence>
<feature type="region of interest" description="Disordered" evidence="1">
    <location>
        <begin position="61"/>
        <end position="101"/>
    </location>
</feature>
<dbReference type="EMBL" id="MU865944">
    <property type="protein sequence ID" value="KAK4448189.1"/>
    <property type="molecule type" value="Genomic_DNA"/>
</dbReference>
<evidence type="ECO:0000256" key="2">
    <source>
        <dbReference type="SAM" id="SignalP"/>
    </source>
</evidence>
<proteinExistence type="predicted"/>
<keyword evidence="2" id="KW-0732">Signal</keyword>
<reference evidence="3" key="2">
    <citation type="submission" date="2023-05" db="EMBL/GenBank/DDBJ databases">
        <authorList>
            <consortium name="Lawrence Berkeley National Laboratory"/>
            <person name="Steindorff A."/>
            <person name="Hensen N."/>
            <person name="Bonometti L."/>
            <person name="Westerberg I."/>
            <person name="Brannstrom I.O."/>
            <person name="Guillou S."/>
            <person name="Cros-Aarteil S."/>
            <person name="Calhoun S."/>
            <person name="Haridas S."/>
            <person name="Kuo A."/>
            <person name="Mondo S."/>
            <person name="Pangilinan J."/>
            <person name="Riley R."/>
            <person name="Labutti K."/>
            <person name="Andreopoulos B."/>
            <person name="Lipzen A."/>
            <person name="Chen C."/>
            <person name="Yanf M."/>
            <person name="Daum C."/>
            <person name="Ng V."/>
            <person name="Clum A."/>
            <person name="Ohm R."/>
            <person name="Martin F."/>
            <person name="Silar P."/>
            <person name="Natvig D."/>
            <person name="Lalanne C."/>
            <person name="Gautier V."/>
            <person name="Ament-Velasquez S.L."/>
            <person name="Kruys A."/>
            <person name="Hutchinson M.I."/>
            <person name="Powell A.J."/>
            <person name="Barry K."/>
            <person name="Miller A.N."/>
            <person name="Grigoriev I.V."/>
            <person name="Debuchy R."/>
            <person name="Gladieux P."/>
            <person name="Thoren M.H."/>
            <person name="Johannesson H."/>
        </authorList>
    </citation>
    <scope>NUCLEOTIDE SEQUENCE</scope>
    <source>
        <strain evidence="3">PSN243</strain>
    </source>
</reference>
<comment type="caution">
    <text evidence="3">The sequence shown here is derived from an EMBL/GenBank/DDBJ whole genome shotgun (WGS) entry which is preliminary data.</text>
</comment>
<reference evidence="3" key="1">
    <citation type="journal article" date="2023" name="Mol. Phylogenet. Evol.">
        <title>Genome-scale phylogeny and comparative genomics of the fungal order Sordariales.</title>
        <authorList>
            <person name="Hensen N."/>
            <person name="Bonometti L."/>
            <person name="Westerberg I."/>
            <person name="Brannstrom I.O."/>
            <person name="Guillou S."/>
            <person name="Cros-Aarteil S."/>
            <person name="Calhoun S."/>
            <person name="Haridas S."/>
            <person name="Kuo A."/>
            <person name="Mondo S."/>
            <person name="Pangilinan J."/>
            <person name="Riley R."/>
            <person name="LaButti K."/>
            <person name="Andreopoulos B."/>
            <person name="Lipzen A."/>
            <person name="Chen C."/>
            <person name="Yan M."/>
            <person name="Daum C."/>
            <person name="Ng V."/>
            <person name="Clum A."/>
            <person name="Steindorff A."/>
            <person name="Ohm R.A."/>
            <person name="Martin F."/>
            <person name="Silar P."/>
            <person name="Natvig D.O."/>
            <person name="Lalanne C."/>
            <person name="Gautier V."/>
            <person name="Ament-Velasquez S.L."/>
            <person name="Kruys A."/>
            <person name="Hutchinson M.I."/>
            <person name="Powell A.J."/>
            <person name="Barry K."/>
            <person name="Miller A.N."/>
            <person name="Grigoriev I.V."/>
            <person name="Debuchy R."/>
            <person name="Gladieux P."/>
            <person name="Hiltunen Thoren M."/>
            <person name="Johannesson H."/>
        </authorList>
    </citation>
    <scope>NUCLEOTIDE SEQUENCE</scope>
    <source>
        <strain evidence="3">PSN243</strain>
    </source>
</reference>
<sequence>MLPLICTWFWLSSRALELGMRPDLGWSTRTAPRLTTRVFRITSNRHLRRLSIISMSSQLPGQRIGEARGGSGSVPVQNGRRHHQTEWEWIDQHSTPNQPPT</sequence>
<dbReference type="AlphaFoldDB" id="A0AAV9GHF4"/>
<dbReference type="Proteomes" id="UP001321760">
    <property type="component" value="Unassembled WGS sequence"/>
</dbReference>
<feature type="compositionally biased region" description="Polar residues" evidence="1">
    <location>
        <begin position="92"/>
        <end position="101"/>
    </location>
</feature>
<gene>
    <name evidence="3" type="ORF">QBC34DRAFT_114914</name>
</gene>